<feature type="domain" description="Ig-like" evidence="4">
    <location>
        <begin position="83"/>
        <end position="150"/>
    </location>
</feature>
<dbReference type="GO" id="GO:0009897">
    <property type="term" value="C:external side of plasma membrane"/>
    <property type="evidence" value="ECO:0007669"/>
    <property type="project" value="TreeGrafter"/>
</dbReference>
<dbReference type="AlphaFoldDB" id="A0A8C9MVV7"/>
<reference evidence="5" key="1">
    <citation type="submission" date="2025-08" db="UniProtKB">
        <authorList>
            <consortium name="Ensembl"/>
        </authorList>
    </citation>
    <scope>IDENTIFICATION</scope>
</reference>
<feature type="compositionally biased region" description="Basic residues" evidence="3">
    <location>
        <begin position="378"/>
        <end position="390"/>
    </location>
</feature>
<name>A0A8C9MVV7_SERCA</name>
<feature type="compositionally biased region" description="Low complexity" evidence="3">
    <location>
        <begin position="415"/>
        <end position="431"/>
    </location>
</feature>
<evidence type="ECO:0000256" key="2">
    <source>
        <dbReference type="ARBA" id="ARBA00023157"/>
    </source>
</evidence>
<dbReference type="InterPro" id="IPR050488">
    <property type="entry name" value="Ig_Fc_receptor"/>
</dbReference>
<reference evidence="5" key="2">
    <citation type="submission" date="2025-09" db="UniProtKB">
        <authorList>
            <consortium name="Ensembl"/>
        </authorList>
    </citation>
    <scope>IDENTIFICATION</scope>
</reference>
<dbReference type="InterPro" id="IPR007110">
    <property type="entry name" value="Ig-like_dom"/>
</dbReference>
<dbReference type="GeneTree" id="ENSGT00960000189566"/>
<dbReference type="InterPro" id="IPR036179">
    <property type="entry name" value="Ig-like_dom_sf"/>
</dbReference>
<protein>
    <recommendedName>
        <fullName evidence="4">Ig-like domain-containing protein</fullName>
    </recommendedName>
</protein>
<organism evidence="5 6">
    <name type="scientific">Serinus canaria</name>
    <name type="common">Island canary</name>
    <name type="synonym">Fringilla canaria</name>
    <dbReference type="NCBI Taxonomy" id="9135"/>
    <lineage>
        <taxon>Eukaryota</taxon>
        <taxon>Metazoa</taxon>
        <taxon>Chordata</taxon>
        <taxon>Craniata</taxon>
        <taxon>Vertebrata</taxon>
        <taxon>Euteleostomi</taxon>
        <taxon>Archelosauria</taxon>
        <taxon>Archosauria</taxon>
        <taxon>Dinosauria</taxon>
        <taxon>Saurischia</taxon>
        <taxon>Theropoda</taxon>
        <taxon>Coelurosauria</taxon>
        <taxon>Aves</taxon>
        <taxon>Neognathae</taxon>
        <taxon>Neoaves</taxon>
        <taxon>Telluraves</taxon>
        <taxon>Australaves</taxon>
        <taxon>Passeriformes</taxon>
        <taxon>Passeroidea</taxon>
        <taxon>Fringillidae</taxon>
        <taxon>Carduelinae</taxon>
        <taxon>Serinus</taxon>
    </lineage>
</organism>
<dbReference type="GO" id="GO:0006955">
    <property type="term" value="P:immune response"/>
    <property type="evidence" value="ECO:0007669"/>
    <property type="project" value="TreeGrafter"/>
</dbReference>
<dbReference type="PROSITE" id="PS50835">
    <property type="entry name" value="IG_LIKE"/>
    <property type="match status" value="1"/>
</dbReference>
<dbReference type="Ensembl" id="ENSSCAT00000011044.1">
    <property type="protein sequence ID" value="ENSSCAP00000009774.1"/>
    <property type="gene ID" value="ENSSCAG00000007438.1"/>
</dbReference>
<dbReference type="Gene3D" id="2.60.40.10">
    <property type="entry name" value="Immunoglobulins"/>
    <property type="match status" value="1"/>
</dbReference>
<evidence type="ECO:0000256" key="1">
    <source>
        <dbReference type="ARBA" id="ARBA00022729"/>
    </source>
</evidence>
<dbReference type="Proteomes" id="UP000694409">
    <property type="component" value="Unassembled WGS sequence"/>
</dbReference>
<keyword evidence="1" id="KW-0732">Signal</keyword>
<feature type="region of interest" description="Disordered" evidence="3">
    <location>
        <begin position="355"/>
        <end position="431"/>
    </location>
</feature>
<proteinExistence type="predicted"/>
<accession>A0A8C9MVV7</accession>
<dbReference type="SUPFAM" id="SSF48726">
    <property type="entry name" value="Immunoglobulin"/>
    <property type="match status" value="1"/>
</dbReference>
<dbReference type="Pfam" id="PF13927">
    <property type="entry name" value="Ig_3"/>
    <property type="match status" value="1"/>
</dbReference>
<evidence type="ECO:0000259" key="4">
    <source>
        <dbReference type="PROSITE" id="PS50835"/>
    </source>
</evidence>
<dbReference type="PANTHER" id="PTHR11481">
    <property type="entry name" value="IMMUNOGLOBULIN FC RECEPTOR"/>
    <property type="match status" value="1"/>
</dbReference>
<dbReference type="GO" id="GO:0007166">
    <property type="term" value="P:cell surface receptor signaling pathway"/>
    <property type="evidence" value="ECO:0007669"/>
    <property type="project" value="TreeGrafter"/>
</dbReference>
<keyword evidence="2" id="KW-1015">Disulfide bond</keyword>
<dbReference type="SMART" id="SM00409">
    <property type="entry name" value="IG"/>
    <property type="match status" value="1"/>
</dbReference>
<evidence type="ECO:0000256" key="3">
    <source>
        <dbReference type="SAM" id="MobiDB-lite"/>
    </source>
</evidence>
<dbReference type="GO" id="GO:0004888">
    <property type="term" value="F:transmembrane signaling receptor activity"/>
    <property type="evidence" value="ECO:0007669"/>
    <property type="project" value="TreeGrafter"/>
</dbReference>
<dbReference type="InterPro" id="IPR003599">
    <property type="entry name" value="Ig_sub"/>
</dbReference>
<dbReference type="PANTHER" id="PTHR11481:SF64">
    <property type="entry name" value="FC RECEPTOR-LIKE PROTEIN 4"/>
    <property type="match status" value="1"/>
</dbReference>
<evidence type="ECO:0000313" key="6">
    <source>
        <dbReference type="Proteomes" id="UP000694409"/>
    </source>
</evidence>
<dbReference type="InterPro" id="IPR013783">
    <property type="entry name" value="Ig-like_fold"/>
</dbReference>
<sequence>MWGTKDGCAGKKGLQWNWGLHAWVGSGIGVLWKHGPKGFGVMACGCQGWGCRGKRGPSGIGILGEEVAHGMGSSQCKMGPSCPTDDLVLQVPARALLEGDTVTLRCRGRWNSPVTKVRFFKDENNLTRSLNVTELSLSPLQRNHSGSYSCKGWVRSWLSGSAAVTVTVHGEHPHGWNSHLLTAPKQLPSHPQCPAAPHLLPALRLLFYQDRQVVWGPQGSLQLLVPAMGVSHSGNYSCQVWSHHCLLWSPAWGPPCPPDIFLGLLSSALCPLTPLWCDPVPKIPHHTHPPFPYPPTPAASPSLWPQPHLCPHSACGQCQHHPRSPVTPGACRLPCDPALLSAGGLSPCHLHLAAQQAGGGSGSRSGVQGHQCGTFRHLPVHGHQPGRRASRVPGTQPRAGPGGDTADTGTHRDTGGVTQGRQGVQDPWAGG</sequence>
<keyword evidence="6" id="KW-1185">Reference proteome</keyword>
<evidence type="ECO:0000313" key="5">
    <source>
        <dbReference type="Ensembl" id="ENSSCAP00000009774.1"/>
    </source>
</evidence>